<gene>
    <name evidence="2" type="ORF">AMST5_03483</name>
</gene>
<proteinExistence type="predicted"/>
<keyword evidence="1" id="KW-1133">Transmembrane helix</keyword>
<evidence type="ECO:0000256" key="1">
    <source>
        <dbReference type="SAM" id="Phobius"/>
    </source>
</evidence>
<name>A0AA48M252_9ZZZZ</name>
<accession>A0AA48M252</accession>
<keyword evidence="1" id="KW-0472">Membrane</keyword>
<organism evidence="2">
    <name type="scientific">freshwater sediment metagenome</name>
    <dbReference type="NCBI Taxonomy" id="556182"/>
    <lineage>
        <taxon>unclassified sequences</taxon>
        <taxon>metagenomes</taxon>
        <taxon>ecological metagenomes</taxon>
    </lineage>
</organism>
<dbReference type="AlphaFoldDB" id="A0AA48M252"/>
<reference evidence="2" key="1">
    <citation type="submission" date="2023-07" db="EMBL/GenBank/DDBJ databases">
        <authorList>
            <person name="Pelsma A.J. K."/>
        </authorList>
    </citation>
    <scope>NUCLEOTIDE SEQUENCE</scope>
</reference>
<evidence type="ECO:0000313" key="2">
    <source>
        <dbReference type="EMBL" id="CAJ0883997.1"/>
    </source>
</evidence>
<feature type="transmembrane region" description="Helical" evidence="1">
    <location>
        <begin position="6"/>
        <end position="30"/>
    </location>
</feature>
<dbReference type="EMBL" id="OY288114">
    <property type="protein sequence ID" value="CAJ0883997.1"/>
    <property type="molecule type" value="Genomic_DNA"/>
</dbReference>
<protein>
    <submittedName>
        <fullName evidence="2">Uncharacterized protein</fullName>
    </submittedName>
</protein>
<keyword evidence="1" id="KW-0812">Transmembrane</keyword>
<sequence>MIRPQIANAVIMSILFATLAGGAMLSIVGAPELRRQAVRSCELGAQAILSALEK</sequence>